<dbReference type="Gene3D" id="2.60.120.260">
    <property type="entry name" value="Galactose-binding domain-like"/>
    <property type="match status" value="2"/>
</dbReference>
<dbReference type="InterPro" id="IPR053161">
    <property type="entry name" value="Ulvan_degrading_GH"/>
</dbReference>
<evidence type="ECO:0000313" key="2">
    <source>
        <dbReference type="Proteomes" id="UP001300012"/>
    </source>
</evidence>
<organism evidence="1 2">
    <name type="scientific">Paenibacillus radicis</name>
    <name type="common">ex Xue et al. 2023</name>
    <dbReference type="NCBI Taxonomy" id="2972489"/>
    <lineage>
        <taxon>Bacteria</taxon>
        <taxon>Bacillati</taxon>
        <taxon>Bacillota</taxon>
        <taxon>Bacilli</taxon>
        <taxon>Bacillales</taxon>
        <taxon>Paenibacillaceae</taxon>
        <taxon>Paenibacillus</taxon>
    </lineage>
</organism>
<dbReference type="Proteomes" id="UP001300012">
    <property type="component" value="Unassembled WGS sequence"/>
</dbReference>
<dbReference type="GO" id="GO:0016787">
    <property type="term" value="F:hydrolase activity"/>
    <property type="evidence" value="ECO:0007669"/>
    <property type="project" value="UniProtKB-KW"/>
</dbReference>
<accession>A0ABT1YSM4</accession>
<dbReference type="PANTHER" id="PTHR36848:SF2">
    <property type="entry name" value="SECRETED PROTEIN"/>
    <property type="match status" value="1"/>
</dbReference>
<dbReference type="SUPFAM" id="SSF49785">
    <property type="entry name" value="Galactose-binding domain-like"/>
    <property type="match status" value="2"/>
</dbReference>
<gene>
    <name evidence="1" type="ORF">NV381_29545</name>
</gene>
<sequence>MEFDIRKFQNPTEEYRLHPFWFWNGEMTEEEISRQYDEMQDKGVGGVFICARQGITVPYLSQGWFEIVRFGVEEAKKRNMHVWLYDEYPYPSGIAGGEVTLQHPDAKQYTLEHTTERVEGGALISMELPWARILYAKAVPVGGDGNKRWEEAVDISRWIGNYQAEQVFQKAGLTAYTDKRYFSYGPVQKLEWSAPQGEWELIILQEKEIGDFKYYGTYVDPAHREAMETFIRVTHDRFAEELGEYFGTTIKGMFTDETFFVSRIPWSPIMPEYFQEKYGYDLREHLPALLYEEAEGAAQVRYDFFQAAHELLLENYHKLISDWCEKHGLSYVTEVPSMRMTTQLYSHVPGGDTAHEKVGRSLEWVLNRYQDNIRGNAKMVSSIARQLERERNLIECFHSVGWSMTLQDAKWMIDRMAAQGVNFFNPHAFFYTLNGLTKHDAPPSQFLQNPYWRHFKQLGDYTGRISYVMSCGTAEAPIAVLFPITTYWTHMVNPNRMTYCGTEAGEKKRVEQLKKEWVDICNHLTFIQRDYDHLDPELLERAKVENGMIELGNASYSMLIIPPITNLETRAWHKIREFLESGGKVISIGHTPVESIDKDSSTLSEIQSVFGLSDEASRHPGLLSVGNGEAETDLNGLTHLLNELLPASIKLESDRSNKSFMLQIRKMSENSAVVFLNNHDGDSHNCNLIVDAAQLWTATGLNLQDGQLECRELSLDTGEVTSLGAERTGNSLFKLPLLFAPYQSRLIQLTWEKNSKIAEAGTVAEPAAKLEMSVEGPWQLRPERNNMVRFDIFSIDIRSQQGESRLFTNGKEAKVPVKTFIDQCSDLAAFAGIPVVMSQHFGTPLKTRIAYPLKSIYRVSFQVEELPSECRLVMDKGAISGEWRIRVNDGIVTSESCAPYYLYDYLNIGADIREYLKPGANEITVEVDIQCDWDGLVEAIHLEGDFGVSHDKDKQIVLTRKVEQTSGLKGGLVNGYPYYAGTLCYKRIETITELPDTETFVLTFRDWDTHFHDCAEVLVNGQSLGVRSWTPYSWEGSSSVLQNGENLIEIRVTNTLVGLLEGKTFNYATHKIERIEDLL</sequence>
<comment type="caution">
    <text evidence="1">The sequence shown here is derived from an EMBL/GenBank/DDBJ whole genome shotgun (WGS) entry which is preliminary data.</text>
</comment>
<dbReference type="PANTHER" id="PTHR36848">
    <property type="entry name" value="DNA-BINDING PROTEIN (PUTATIVE SECRETED PROTEIN)-RELATED"/>
    <property type="match status" value="1"/>
</dbReference>
<name>A0ABT1YSM4_9BACL</name>
<dbReference type="EMBL" id="JANQBD010000027">
    <property type="protein sequence ID" value="MCR8635354.1"/>
    <property type="molecule type" value="Genomic_DNA"/>
</dbReference>
<proteinExistence type="predicted"/>
<protein>
    <submittedName>
        <fullName evidence="1">Glycosyl hydrolase</fullName>
    </submittedName>
</protein>
<keyword evidence="1" id="KW-0378">Hydrolase</keyword>
<dbReference type="InterPro" id="IPR008979">
    <property type="entry name" value="Galactose-bd-like_sf"/>
</dbReference>
<keyword evidence="2" id="KW-1185">Reference proteome</keyword>
<dbReference type="RefSeq" id="WP_258216902.1">
    <property type="nucleotide sequence ID" value="NZ_JANQBD010000027.1"/>
</dbReference>
<reference evidence="1 2" key="1">
    <citation type="submission" date="2022-08" db="EMBL/GenBank/DDBJ databases">
        <title>Paenibacillus endoradicis sp. nov., Paenibacillus radicibacter sp. nov and Paenibacillus pararadicis sp. nov., three cold-adapted plant growth-promoting bacteria isolated from root of Larix gmelinii in Great Khingan.</title>
        <authorList>
            <person name="Xue H."/>
        </authorList>
    </citation>
    <scope>NUCLEOTIDE SEQUENCE [LARGE SCALE GENOMIC DNA]</scope>
    <source>
        <strain evidence="1 2">N5-1-1-5</strain>
    </source>
</reference>
<dbReference type="Pfam" id="PF17132">
    <property type="entry name" value="Glyco_hydro_106"/>
    <property type="match status" value="1"/>
</dbReference>
<evidence type="ECO:0000313" key="1">
    <source>
        <dbReference type="EMBL" id="MCR8635354.1"/>
    </source>
</evidence>